<dbReference type="InterPro" id="IPR013319">
    <property type="entry name" value="GH11/12"/>
</dbReference>
<dbReference type="RefSeq" id="WP_380124274.1">
    <property type="nucleotide sequence ID" value="NZ_JBHSIU010000062.1"/>
</dbReference>
<dbReference type="InterPro" id="IPR013320">
    <property type="entry name" value="ConA-like_dom_sf"/>
</dbReference>
<keyword evidence="5" id="KW-1185">Reference proteome</keyword>
<feature type="chain" id="PRO_5045062894" evidence="3">
    <location>
        <begin position="18"/>
        <end position="215"/>
    </location>
</feature>
<dbReference type="Gene3D" id="2.60.120.180">
    <property type="match status" value="1"/>
</dbReference>
<protein>
    <submittedName>
        <fullName evidence="4">Uncharacterized protein</fullName>
    </submittedName>
</protein>
<evidence type="ECO:0000313" key="5">
    <source>
        <dbReference type="Proteomes" id="UP001595912"/>
    </source>
</evidence>
<proteinExistence type="inferred from homology"/>
<keyword evidence="2" id="KW-0119">Carbohydrate metabolism</keyword>
<keyword evidence="3" id="KW-0732">Signal</keyword>
<keyword evidence="2" id="KW-0326">Glycosidase</keyword>
<dbReference type="Proteomes" id="UP001595912">
    <property type="component" value="Unassembled WGS sequence"/>
</dbReference>
<gene>
    <name evidence="4" type="ORF">ACFPIJ_42095</name>
</gene>
<evidence type="ECO:0000256" key="3">
    <source>
        <dbReference type="SAM" id="SignalP"/>
    </source>
</evidence>
<dbReference type="SUPFAM" id="SSF49899">
    <property type="entry name" value="Concanavalin A-like lectins/glucanases"/>
    <property type="match status" value="1"/>
</dbReference>
<accession>A0ABV9W6U1</accession>
<dbReference type="PANTHER" id="PTHR34002:SF9">
    <property type="entry name" value="XYLOGLUCAN-SPECIFIC ENDO-BETA-1,4-GLUCANASE A"/>
    <property type="match status" value="1"/>
</dbReference>
<organism evidence="4 5">
    <name type="scientific">Dactylosporangium cerinum</name>
    <dbReference type="NCBI Taxonomy" id="1434730"/>
    <lineage>
        <taxon>Bacteria</taxon>
        <taxon>Bacillati</taxon>
        <taxon>Actinomycetota</taxon>
        <taxon>Actinomycetes</taxon>
        <taxon>Micromonosporales</taxon>
        <taxon>Micromonosporaceae</taxon>
        <taxon>Dactylosporangium</taxon>
    </lineage>
</organism>
<comment type="similarity">
    <text evidence="1 2">Belongs to the glycosyl hydrolase 12 (cellulase H) family.</text>
</comment>
<evidence type="ECO:0000256" key="1">
    <source>
        <dbReference type="ARBA" id="ARBA00005519"/>
    </source>
</evidence>
<keyword evidence="2" id="KW-0378">Hydrolase</keyword>
<dbReference type="InterPro" id="IPR002594">
    <property type="entry name" value="GH12"/>
</dbReference>
<feature type="signal peptide" evidence="3">
    <location>
        <begin position="1"/>
        <end position="17"/>
    </location>
</feature>
<dbReference type="EMBL" id="JBHSIU010000062">
    <property type="protein sequence ID" value="MFC5004407.1"/>
    <property type="molecule type" value="Genomic_DNA"/>
</dbReference>
<name>A0ABV9W6U1_9ACTN</name>
<dbReference type="Pfam" id="PF01670">
    <property type="entry name" value="Glyco_hydro_12"/>
    <property type="match status" value="1"/>
</dbReference>
<reference evidence="5" key="1">
    <citation type="journal article" date="2019" name="Int. J. Syst. Evol. Microbiol.">
        <title>The Global Catalogue of Microorganisms (GCM) 10K type strain sequencing project: providing services to taxonomists for standard genome sequencing and annotation.</title>
        <authorList>
            <consortium name="The Broad Institute Genomics Platform"/>
            <consortium name="The Broad Institute Genome Sequencing Center for Infectious Disease"/>
            <person name="Wu L."/>
            <person name="Ma J."/>
        </authorList>
    </citation>
    <scope>NUCLEOTIDE SEQUENCE [LARGE SCALE GENOMIC DNA]</scope>
    <source>
        <strain evidence="5">CGMCC 4.7152</strain>
    </source>
</reference>
<evidence type="ECO:0000313" key="4">
    <source>
        <dbReference type="EMBL" id="MFC5004407.1"/>
    </source>
</evidence>
<keyword evidence="2" id="KW-0624">Polysaccharide degradation</keyword>
<sequence>MAAVGLAPASAAIIAVAGGGTAQASTQLCDKYGSTVVRDPLRRHEQPLGADTPQCLSVTGTGFAVTADHHRPTNGAPASYTAVHYSCHYGNCSPGTDLPMRIGRSAVPATVCASPTPSGGTHSVSYAIWLDPAPNTQVVSKQELMIWFAKRGPIRPVGAKVATATVDGGAWNVWFGFNGTSYVVAYVARSSITMWSFDVRGFITNVKKRSKVIDA</sequence>
<dbReference type="PANTHER" id="PTHR34002">
    <property type="entry name" value="BLR1656 PROTEIN"/>
    <property type="match status" value="1"/>
</dbReference>
<evidence type="ECO:0000256" key="2">
    <source>
        <dbReference type="RuleBase" id="RU361163"/>
    </source>
</evidence>
<comment type="caution">
    <text evidence="4">The sequence shown here is derived from an EMBL/GenBank/DDBJ whole genome shotgun (WGS) entry which is preliminary data.</text>
</comment>